<dbReference type="PANTHER" id="PTHR36220:SF1">
    <property type="entry name" value="GAMMA TUBULIN COMPLEX COMPONENT C-TERMINAL DOMAIN-CONTAINING PROTEIN"/>
    <property type="match status" value="1"/>
</dbReference>
<comment type="caution">
    <text evidence="2">The sequence shown here is derived from an EMBL/GenBank/DDBJ whole genome shotgun (WGS) entry which is preliminary data.</text>
</comment>
<dbReference type="Proteomes" id="UP000521199">
    <property type="component" value="Unassembled WGS sequence"/>
</dbReference>
<gene>
    <name evidence="2" type="ORF">HNQ52_000555</name>
</gene>
<protein>
    <recommendedName>
        <fullName evidence="4">FG-GAP repeat protein</fullName>
    </recommendedName>
</protein>
<dbReference type="InterPro" id="IPR013519">
    <property type="entry name" value="Int_alpha_beta-p"/>
</dbReference>
<feature type="signal peptide" evidence="1">
    <location>
        <begin position="1"/>
        <end position="23"/>
    </location>
</feature>
<name>A0A7W8FZC0_9GAMM</name>
<proteinExistence type="predicted"/>
<keyword evidence="3" id="KW-1185">Reference proteome</keyword>
<feature type="chain" id="PRO_5031366850" description="FG-GAP repeat protein" evidence="1">
    <location>
        <begin position="24"/>
        <end position="800"/>
    </location>
</feature>
<dbReference type="PROSITE" id="PS51470">
    <property type="entry name" value="FG_GAP"/>
    <property type="match status" value="1"/>
</dbReference>
<dbReference type="RefSeq" id="WP_183959558.1">
    <property type="nucleotide sequence ID" value="NZ_JACHHP010000001.1"/>
</dbReference>
<keyword evidence="1" id="KW-0732">Signal</keyword>
<dbReference type="SMART" id="SM00191">
    <property type="entry name" value="Int_alpha"/>
    <property type="match status" value="2"/>
</dbReference>
<reference evidence="2 3" key="1">
    <citation type="submission" date="2020-08" db="EMBL/GenBank/DDBJ databases">
        <title>Genomic Encyclopedia of Type Strains, Phase IV (KMG-IV): sequencing the most valuable type-strain genomes for metagenomic binning, comparative biology and taxonomic classification.</title>
        <authorList>
            <person name="Goeker M."/>
        </authorList>
    </citation>
    <scope>NUCLEOTIDE SEQUENCE [LARGE SCALE GENOMIC DNA]</scope>
    <source>
        <strain evidence="2 3">DSM 24163</strain>
    </source>
</reference>
<dbReference type="InterPro" id="IPR028994">
    <property type="entry name" value="Integrin_alpha_N"/>
</dbReference>
<sequence length="800" mass="84072">MRFEWSRRLIAVAACLLAIAGHAATIDRAPFRIDRPVTGLNGSADGFATSILRLTDGAVLVSAPSDRFDDSGSRGSVYAFRREDSIWRMTGAVSPEDSGGCGFGERLVGRGTHAFTDAAASDCTTFDASRVFRIDTAAGGVPFIAASTVVAVDDVPHSVDGMDSDGQHLVVSAAATVGGVSALRVLVFESDLQSLAAHAVPPAKAGYFIGPVAIQGDWLAASCQRDAGDVPIRCVHLFERSAQSGAWTHAATIEPPSGVDPDSFAGSLRFDGERLLVGVPGLRGDGQHVPGRVIEFSRAGSQWVPASTLAPANGLPGDGFGGCITLDNDDLFVFAPQRAASSDRREGALYRYCRKGGWQPCGFVEAVAGEEDWPRPESVAVLDDELLFGQPYFFNPEDGTAGSVGRVERDDAFAPIGRFHPGDGGSDMEGFGSAVSTAGDLLVVGAPGFQRRGAVLVYRRSGGQWHLEHIERATRSGPNCPGFGSAVATRGTGFVVTDGCPNADDEAQGYLHFFAQDTDGHWIVSRTERIPAQPDQLGFGRSVLLTDHGIVYGAPGATVSGVQAAGAVHILQLLATGYVRTTLVGTPVQWFGGFGSRMAAARSGQHTLLAVGNDAPSAPSVQLFAWNELLHGTPPTATASVVPSDVDNLSRFGASLALDAGALLVGAPDALCPAGEYWRPGAVYRYGMIDGNWTLLQRICPDAEVFDGRFGTDVALLRDSAIVATGLDGGSLIELDRTNTTWTERARRSGILESGGWFRLASSAQALVAATPFALQPETFNHTGAILVFDGTRVFGDDFE</sequence>
<evidence type="ECO:0008006" key="4">
    <source>
        <dbReference type="Google" id="ProtNLM"/>
    </source>
</evidence>
<dbReference type="PANTHER" id="PTHR36220">
    <property type="entry name" value="UNNAMED PRODUCT"/>
    <property type="match status" value="1"/>
</dbReference>
<evidence type="ECO:0000256" key="1">
    <source>
        <dbReference type="SAM" id="SignalP"/>
    </source>
</evidence>
<dbReference type="EMBL" id="JACHHP010000001">
    <property type="protein sequence ID" value="MBB5207039.1"/>
    <property type="molecule type" value="Genomic_DNA"/>
</dbReference>
<dbReference type="AlphaFoldDB" id="A0A7W8FZC0"/>
<evidence type="ECO:0000313" key="3">
    <source>
        <dbReference type="Proteomes" id="UP000521199"/>
    </source>
</evidence>
<dbReference type="Gene3D" id="2.130.10.130">
    <property type="entry name" value="Integrin alpha, N-terminal"/>
    <property type="match status" value="1"/>
</dbReference>
<organism evidence="2 3">
    <name type="scientific">Chiayiivirga flava</name>
    <dbReference type="NCBI Taxonomy" id="659595"/>
    <lineage>
        <taxon>Bacteria</taxon>
        <taxon>Pseudomonadati</taxon>
        <taxon>Pseudomonadota</taxon>
        <taxon>Gammaproteobacteria</taxon>
        <taxon>Lysobacterales</taxon>
        <taxon>Lysobacteraceae</taxon>
        <taxon>Chiayiivirga</taxon>
    </lineage>
</organism>
<evidence type="ECO:0000313" key="2">
    <source>
        <dbReference type="EMBL" id="MBB5207039.1"/>
    </source>
</evidence>
<accession>A0A7W8FZC0</accession>